<dbReference type="KEGG" id="dfa:DFA_04915"/>
<feature type="compositionally biased region" description="Acidic residues" evidence="1">
    <location>
        <begin position="499"/>
        <end position="511"/>
    </location>
</feature>
<proteinExistence type="predicted"/>
<dbReference type="GeneID" id="14875865"/>
<organism evidence="2 3">
    <name type="scientific">Cavenderia fasciculata</name>
    <name type="common">Slime mold</name>
    <name type="synonym">Dictyostelium fasciculatum</name>
    <dbReference type="NCBI Taxonomy" id="261658"/>
    <lineage>
        <taxon>Eukaryota</taxon>
        <taxon>Amoebozoa</taxon>
        <taxon>Evosea</taxon>
        <taxon>Eumycetozoa</taxon>
        <taxon>Dictyostelia</taxon>
        <taxon>Acytosteliales</taxon>
        <taxon>Cavenderiaceae</taxon>
        <taxon>Cavenderia</taxon>
    </lineage>
</organism>
<dbReference type="AlphaFoldDB" id="F4PMD5"/>
<feature type="region of interest" description="Disordered" evidence="1">
    <location>
        <begin position="917"/>
        <end position="939"/>
    </location>
</feature>
<feature type="region of interest" description="Disordered" evidence="1">
    <location>
        <begin position="714"/>
        <end position="752"/>
    </location>
</feature>
<feature type="compositionally biased region" description="Low complexity" evidence="1">
    <location>
        <begin position="478"/>
        <end position="487"/>
    </location>
</feature>
<dbReference type="RefSeq" id="XP_004360636.1">
    <property type="nucleotide sequence ID" value="XM_004360579.1"/>
</dbReference>
<reference evidence="3" key="1">
    <citation type="journal article" date="2011" name="Genome Res.">
        <title>Phylogeny-wide analysis of social amoeba genomes highlights ancient origins for complex intercellular communication.</title>
        <authorList>
            <person name="Heidel A.J."/>
            <person name="Lawal H.M."/>
            <person name="Felder M."/>
            <person name="Schilde C."/>
            <person name="Helps N.R."/>
            <person name="Tunggal B."/>
            <person name="Rivero F."/>
            <person name="John U."/>
            <person name="Schleicher M."/>
            <person name="Eichinger L."/>
            <person name="Platzer M."/>
            <person name="Noegel A.A."/>
            <person name="Schaap P."/>
            <person name="Gloeckner G."/>
        </authorList>
    </citation>
    <scope>NUCLEOTIDE SEQUENCE [LARGE SCALE GENOMIC DNA]</scope>
    <source>
        <strain evidence="3">SH3</strain>
    </source>
</reference>
<feature type="region of interest" description="Disordered" evidence="1">
    <location>
        <begin position="478"/>
        <end position="521"/>
    </location>
</feature>
<name>F4PMD5_CACFS</name>
<dbReference type="EMBL" id="GL883008">
    <property type="protein sequence ID" value="EGG22785.1"/>
    <property type="molecule type" value="Genomic_DNA"/>
</dbReference>
<evidence type="ECO:0000313" key="3">
    <source>
        <dbReference type="Proteomes" id="UP000007797"/>
    </source>
</evidence>
<evidence type="ECO:0000313" key="2">
    <source>
        <dbReference type="EMBL" id="EGG22785.1"/>
    </source>
</evidence>
<evidence type="ECO:0000256" key="1">
    <source>
        <dbReference type="SAM" id="MobiDB-lite"/>
    </source>
</evidence>
<dbReference type="Proteomes" id="UP000007797">
    <property type="component" value="Unassembled WGS sequence"/>
</dbReference>
<protein>
    <recommendedName>
        <fullName evidence="4">Ankyrin repeat-containing protein</fullName>
    </recommendedName>
</protein>
<feature type="compositionally biased region" description="Low complexity" evidence="1">
    <location>
        <begin position="730"/>
        <end position="748"/>
    </location>
</feature>
<evidence type="ECO:0008006" key="4">
    <source>
        <dbReference type="Google" id="ProtNLM"/>
    </source>
</evidence>
<keyword evidence="3" id="KW-1185">Reference proteome</keyword>
<accession>F4PMD5</accession>
<sequence length="1169" mass="134194">MDTTFYSIFRVLTIRLVIFRNVTVIHQRIKDAHADDKTIGLRLSSPKVKVNNDLEIRKGKEFHTYINLYESLRFGRTDLFFKYYNSMIVDGADQEYQDNQFRNDTELAIVESKDGNGKVKTYSKLDETNGDILPYPVKPLTLIQRSMVYFTVALYTNNIPLLHYLIDRLGLTSNYCQHCQDHHMTGLSRCVSRKDRDKDIPCHNHQMITFFNTHEALSLMPGPQNVHVDTVKLLLEEYNLTAILAIQPLVSAVLIKCVVKCDVEALQLVHTKVSNKPAVTAAEWNGESDGSEYSGHGSSSASDQSSFYGSPAKGVLKAFHLFLEKRPASEILPILKYWTENRVGSVEWSQVFRSTCSQRDRDGNNYDSVFDYMHEEGVITKMKATYTIPSGVCTQSMHITKMLFQHYGQMMNRYATNLYAGAVSSGNCEVVKYIYDNHNTYNLPPTLLNDALERGHVAMAYTLIHDIWPIKTILDSSSDSSESSSDGGSDGESLTEHSSEEEEEEEEEESEGSNSSRHSITIKQSRKYISNKHRRRSKAKKVPKEEVIVKWSAKTIKSNSVHLQFVNSILEQHERVNCTFEKVYGKAIKAKQFDVVARIDQIMSLCLAPWYQTFKIDYHYALVQAVKIGHIELVETIITSHHPKFIVSHNNYRLFTETAIGLEIFRIIASRSNPGDLFVDFGSNSNFWYHPEIPRLLFKYKHYQSYLDEPNQIKRKPVRRAPTDTESESESSSSESTSSMEDSYSSSSPQRIPPMIKQSKLFKIAIIGNDIEAVQLLQPTNQFFDINDIIGIGCETGNLEMIKCLIKLGYPVTKLVSLIDSCGECKDRDKAFEMVYYFIDHFNYRLKRDDMLSAVTLFSDPPFEQHTIGLSSILQKSQQQQQDDVTSPSKRNFGVFIKYLIAKLDKEFQDTKSKPYQEPVDEFAPLPPPSSSSHHLPPPLQFKVMPKKEYNASNYIQEYFTEADMVKILLSRAFNRNNAHVIESIIEIMNIACQEKIDHLQVVKDLEKSLEIGKSKSSSSPSKKKKVYLKSNYKPLVKTLECPKNYHFDGYHNHGQELLPCLDLFYYKSHINIQNIIKYNQNNNIKNNNNNNDQDKPIIIFKTKPVNPSTYRDMVYAAYKYGLIDFIQQRQRYKSEYPDTYFDFKYVAKKTAQPAISSNKSKKKNLITQ</sequence>
<gene>
    <name evidence="2" type="ORF">DFA_04915</name>
</gene>
<feature type="compositionally biased region" description="Pro residues" evidence="1">
    <location>
        <begin position="925"/>
        <end position="939"/>
    </location>
</feature>